<evidence type="ECO:0000313" key="1">
    <source>
        <dbReference type="EMBL" id="MBG0778634.1"/>
    </source>
</evidence>
<dbReference type="Proteomes" id="UP000706172">
    <property type="component" value="Unassembled WGS sequence"/>
</dbReference>
<dbReference type="AlphaFoldDB" id="A0A931CWD7"/>
<organism evidence="1 2">
    <name type="scientific">Desulfotignum balticum</name>
    <dbReference type="NCBI Taxonomy" id="115781"/>
    <lineage>
        <taxon>Bacteria</taxon>
        <taxon>Pseudomonadati</taxon>
        <taxon>Thermodesulfobacteriota</taxon>
        <taxon>Desulfobacteria</taxon>
        <taxon>Desulfobacterales</taxon>
        <taxon>Desulfobacteraceae</taxon>
        <taxon>Desulfotignum</taxon>
    </lineage>
</organism>
<accession>A0A931CWD7</accession>
<evidence type="ECO:0000313" key="2">
    <source>
        <dbReference type="Proteomes" id="UP000706172"/>
    </source>
</evidence>
<protein>
    <recommendedName>
        <fullName evidence="3">Protease</fullName>
    </recommendedName>
</protein>
<comment type="caution">
    <text evidence="1">The sequence shown here is derived from an EMBL/GenBank/DDBJ whole genome shotgun (WGS) entry which is preliminary data.</text>
</comment>
<gene>
    <name evidence="1" type="ORF">H0S81_01715</name>
</gene>
<sequence>MKLSVPFIADDPYIDFLVKNKSLLSSVYFALPDGPALDARVQFGSLDLPFLKKHLPRLGKIKTYCLFNTRFITPERYFDTRFLNRILDRLQALDSIGGLSGIVFSDMYLLTALSKTGHKQVKSLEAVPGINMMLDNAPKAFSMLAAIRETRFKLPGKLVLDRSLNRDFNGLGKMVSAIRQAFPDVGIELMANEGCLSHCPFKLTHDAQVSLSNTRLVPEMTHRISQVHGCHDFFHHHPHFFFSSPFIRPEDLTAYARLADTVKISGRTLGSRFLIQAVNAYIHQSFDGNLLELMDATRFLADAYHVDNKQLGPDFLNTLAGCNHLCVNCTRCRDLFNRTARQQTRILKPYKDRS</sequence>
<evidence type="ECO:0008006" key="3">
    <source>
        <dbReference type="Google" id="ProtNLM"/>
    </source>
</evidence>
<dbReference type="EMBL" id="JACCQK010000068">
    <property type="protein sequence ID" value="MBG0778634.1"/>
    <property type="molecule type" value="Genomic_DNA"/>
</dbReference>
<reference evidence="1" key="1">
    <citation type="submission" date="2020-07" db="EMBL/GenBank/DDBJ databases">
        <title>Severe corrosion of carbon steel in oil field produced water can be linked to methanogenic archaea containing a special type of NiFe hydrogenase.</title>
        <authorList>
            <person name="Lahme S."/>
            <person name="Mand J."/>
            <person name="Longwell J."/>
            <person name="Smith R."/>
            <person name="Enning D."/>
        </authorList>
    </citation>
    <scope>NUCLEOTIDE SEQUENCE</scope>
    <source>
        <strain evidence="1">MIC098Bin6</strain>
    </source>
</reference>
<name>A0A931CWD7_9BACT</name>
<proteinExistence type="predicted"/>